<dbReference type="GO" id="GO:0008270">
    <property type="term" value="F:zinc ion binding"/>
    <property type="evidence" value="ECO:0007669"/>
    <property type="project" value="UniProtKB-KW"/>
</dbReference>
<feature type="region of interest" description="Disordered" evidence="2">
    <location>
        <begin position="324"/>
        <end position="411"/>
    </location>
</feature>
<feature type="domain" description="RING-type" evidence="3">
    <location>
        <begin position="208"/>
        <end position="249"/>
    </location>
</feature>
<dbReference type="PROSITE" id="PS50089">
    <property type="entry name" value="ZF_RING_2"/>
    <property type="match status" value="1"/>
</dbReference>
<dbReference type="Gene3D" id="3.30.40.10">
    <property type="entry name" value="Zinc/RING finger domain, C3HC4 (zinc finger)"/>
    <property type="match status" value="1"/>
</dbReference>
<gene>
    <name evidence="4" type="ORF">GOP47_0003078</name>
</gene>
<keyword evidence="1" id="KW-0479">Metal-binding</keyword>
<dbReference type="SMART" id="SM00184">
    <property type="entry name" value="RING"/>
    <property type="match status" value="1"/>
</dbReference>
<dbReference type="EMBL" id="JABFUD020000002">
    <property type="protein sequence ID" value="KAI5083335.1"/>
    <property type="molecule type" value="Genomic_DNA"/>
</dbReference>
<organism evidence="4 5">
    <name type="scientific">Adiantum capillus-veneris</name>
    <name type="common">Maidenhair fern</name>
    <dbReference type="NCBI Taxonomy" id="13818"/>
    <lineage>
        <taxon>Eukaryota</taxon>
        <taxon>Viridiplantae</taxon>
        <taxon>Streptophyta</taxon>
        <taxon>Embryophyta</taxon>
        <taxon>Tracheophyta</taxon>
        <taxon>Polypodiopsida</taxon>
        <taxon>Polypodiidae</taxon>
        <taxon>Polypodiales</taxon>
        <taxon>Pteridineae</taxon>
        <taxon>Pteridaceae</taxon>
        <taxon>Vittarioideae</taxon>
        <taxon>Adiantum</taxon>
    </lineage>
</organism>
<name>A0A9D4ZS68_ADICA</name>
<protein>
    <recommendedName>
        <fullName evidence="3">RING-type domain-containing protein</fullName>
    </recommendedName>
</protein>
<proteinExistence type="predicted"/>
<accession>A0A9D4ZS68</accession>
<dbReference type="OrthoDB" id="10382814at2759"/>
<comment type="caution">
    <text evidence="4">The sequence shown here is derived from an EMBL/GenBank/DDBJ whole genome shotgun (WGS) entry which is preliminary data.</text>
</comment>
<keyword evidence="5" id="KW-1185">Reference proteome</keyword>
<reference evidence="4" key="1">
    <citation type="submission" date="2021-01" db="EMBL/GenBank/DDBJ databases">
        <title>Adiantum capillus-veneris genome.</title>
        <authorList>
            <person name="Fang Y."/>
            <person name="Liao Q."/>
        </authorList>
    </citation>
    <scope>NUCLEOTIDE SEQUENCE</scope>
    <source>
        <strain evidence="4">H3</strain>
        <tissue evidence="4">Leaf</tissue>
    </source>
</reference>
<keyword evidence="1" id="KW-0862">Zinc</keyword>
<evidence type="ECO:0000256" key="1">
    <source>
        <dbReference type="PROSITE-ProRule" id="PRU00175"/>
    </source>
</evidence>
<evidence type="ECO:0000313" key="5">
    <source>
        <dbReference type="Proteomes" id="UP000886520"/>
    </source>
</evidence>
<feature type="region of interest" description="Disordered" evidence="2">
    <location>
        <begin position="1"/>
        <end position="28"/>
    </location>
</feature>
<dbReference type="AlphaFoldDB" id="A0A9D4ZS68"/>
<feature type="compositionally biased region" description="Basic and acidic residues" evidence="2">
    <location>
        <begin position="1"/>
        <end position="22"/>
    </location>
</feature>
<keyword evidence="1" id="KW-0863">Zinc-finger</keyword>
<evidence type="ECO:0000256" key="2">
    <source>
        <dbReference type="SAM" id="MobiDB-lite"/>
    </source>
</evidence>
<evidence type="ECO:0000313" key="4">
    <source>
        <dbReference type="EMBL" id="KAI5083335.1"/>
    </source>
</evidence>
<evidence type="ECO:0000259" key="3">
    <source>
        <dbReference type="PROSITE" id="PS50089"/>
    </source>
</evidence>
<dbReference type="Proteomes" id="UP000886520">
    <property type="component" value="Chromosome 3"/>
</dbReference>
<dbReference type="CDD" id="cd16448">
    <property type="entry name" value="RING-H2"/>
    <property type="match status" value="1"/>
</dbReference>
<sequence>MVLLEGAKDDKEEVKENEDGHGHASSSHDVLRAYTALYESISSPTKEWPASKEEDIEESPKEKPFLSCIEPLMKKFEENLHHEFAYVKRLQDLVTLLHQENKSLKEEVEDLNDFIFSAKLTPSASEEEDVTTLHNKVHTLQAALRIESLKANEYKKELDDARHALMRRTRATVKKGQSFELIIAQKPHEVTLASHATPFQDETYTGSCPICLEEFDIASGWYTLNCRHRYHLVCLAQVMPTRARCCVCNQELHKLLYEIFGIANRYPDDARLWDAQTGQPVDFTLEEDIRALANEIQESQETDGEADEEEANISNAGEEISIASDYSGGDIDQSGDDPVDSQLDDHNSQQEEEEEEETTEEEEEEETTGSDRSTDEDREDNEEYSDGDESYVSSANEEEDPTDPDYTPGQE</sequence>
<dbReference type="InterPro" id="IPR001841">
    <property type="entry name" value="Znf_RING"/>
</dbReference>
<dbReference type="Pfam" id="PF13639">
    <property type="entry name" value="zf-RING_2"/>
    <property type="match status" value="1"/>
</dbReference>
<feature type="region of interest" description="Disordered" evidence="2">
    <location>
        <begin position="42"/>
        <end position="62"/>
    </location>
</feature>
<dbReference type="InterPro" id="IPR013083">
    <property type="entry name" value="Znf_RING/FYVE/PHD"/>
</dbReference>
<dbReference type="SUPFAM" id="SSF57850">
    <property type="entry name" value="RING/U-box"/>
    <property type="match status" value="1"/>
</dbReference>
<feature type="compositionally biased region" description="Acidic residues" evidence="2">
    <location>
        <begin position="350"/>
        <end position="389"/>
    </location>
</feature>
<feature type="compositionally biased region" description="Basic and acidic residues" evidence="2">
    <location>
        <begin position="49"/>
        <end position="62"/>
    </location>
</feature>